<protein>
    <submittedName>
        <fullName evidence="1">Uncharacterized protein</fullName>
    </submittedName>
</protein>
<keyword evidence="2" id="KW-1185">Reference proteome</keyword>
<reference evidence="1" key="1">
    <citation type="submission" date="2020-08" db="EMBL/GenBank/DDBJ databases">
        <title>Multicomponent nature underlies the extraordinary mechanical properties of spider dragline silk.</title>
        <authorList>
            <person name="Kono N."/>
            <person name="Nakamura H."/>
            <person name="Mori M."/>
            <person name="Yoshida Y."/>
            <person name="Ohtoshi R."/>
            <person name="Malay A.D."/>
            <person name="Moran D.A.P."/>
            <person name="Tomita M."/>
            <person name="Numata K."/>
            <person name="Arakawa K."/>
        </authorList>
    </citation>
    <scope>NUCLEOTIDE SEQUENCE</scope>
</reference>
<gene>
    <name evidence="1" type="ORF">NPIL_483141</name>
</gene>
<sequence>MRHHNINPISIGILTYYEPLFENYDYQRICVSLHHNIDSSEAAPIDSKTTAHGSSTQAKGNHLNLKQSAVHRWISRNVISQRPTVICLDTKSNESINASMLKA</sequence>
<evidence type="ECO:0000313" key="2">
    <source>
        <dbReference type="Proteomes" id="UP000887013"/>
    </source>
</evidence>
<name>A0A8X6NZ46_NEPPI</name>
<proteinExistence type="predicted"/>
<dbReference type="Proteomes" id="UP000887013">
    <property type="component" value="Unassembled WGS sequence"/>
</dbReference>
<dbReference type="EMBL" id="BMAW01110223">
    <property type="protein sequence ID" value="GFT42159.1"/>
    <property type="molecule type" value="Genomic_DNA"/>
</dbReference>
<accession>A0A8X6NZ46</accession>
<organism evidence="1 2">
    <name type="scientific">Nephila pilipes</name>
    <name type="common">Giant wood spider</name>
    <name type="synonym">Nephila maculata</name>
    <dbReference type="NCBI Taxonomy" id="299642"/>
    <lineage>
        <taxon>Eukaryota</taxon>
        <taxon>Metazoa</taxon>
        <taxon>Ecdysozoa</taxon>
        <taxon>Arthropoda</taxon>
        <taxon>Chelicerata</taxon>
        <taxon>Arachnida</taxon>
        <taxon>Araneae</taxon>
        <taxon>Araneomorphae</taxon>
        <taxon>Entelegynae</taxon>
        <taxon>Araneoidea</taxon>
        <taxon>Nephilidae</taxon>
        <taxon>Nephila</taxon>
    </lineage>
</organism>
<dbReference type="AlphaFoldDB" id="A0A8X6NZ46"/>
<comment type="caution">
    <text evidence="1">The sequence shown here is derived from an EMBL/GenBank/DDBJ whole genome shotgun (WGS) entry which is preliminary data.</text>
</comment>
<evidence type="ECO:0000313" key="1">
    <source>
        <dbReference type="EMBL" id="GFT42159.1"/>
    </source>
</evidence>